<dbReference type="GO" id="GO:0010181">
    <property type="term" value="F:FMN binding"/>
    <property type="evidence" value="ECO:0007669"/>
    <property type="project" value="InterPro"/>
</dbReference>
<evidence type="ECO:0000256" key="4">
    <source>
        <dbReference type="ARBA" id="ARBA00038054"/>
    </source>
</evidence>
<dbReference type="AlphaFoldDB" id="A0A1G9VSL1"/>
<keyword evidence="7" id="KW-1185">Reference proteome</keyword>
<evidence type="ECO:0000259" key="5">
    <source>
        <dbReference type="SMART" id="SM00903"/>
    </source>
</evidence>
<name>A0A1G9VSL1_9FIRM</name>
<dbReference type="Gene3D" id="2.30.110.10">
    <property type="entry name" value="Electron Transport, Fmn-binding Protein, Chain A"/>
    <property type="match status" value="1"/>
</dbReference>
<dbReference type="InterPro" id="IPR012349">
    <property type="entry name" value="Split_barrel_FMN-bd"/>
</dbReference>
<dbReference type="Proteomes" id="UP000199182">
    <property type="component" value="Unassembled WGS sequence"/>
</dbReference>
<dbReference type="RefSeq" id="WP_092638059.1">
    <property type="nucleotide sequence ID" value="NZ_FNID01000004.1"/>
</dbReference>
<organism evidence="6 7">
    <name type="scientific">Acetanaerobacterium elongatum</name>
    <dbReference type="NCBI Taxonomy" id="258515"/>
    <lineage>
        <taxon>Bacteria</taxon>
        <taxon>Bacillati</taxon>
        <taxon>Bacillota</taxon>
        <taxon>Clostridia</taxon>
        <taxon>Eubacteriales</taxon>
        <taxon>Oscillospiraceae</taxon>
        <taxon>Acetanaerobacterium</taxon>
    </lineage>
</organism>
<dbReference type="OrthoDB" id="9792436at2"/>
<gene>
    <name evidence="6" type="ORF">SAMN05192585_10487</name>
</gene>
<evidence type="ECO:0000256" key="2">
    <source>
        <dbReference type="ARBA" id="ARBA00022630"/>
    </source>
</evidence>
<keyword evidence="3" id="KW-0288">FMN</keyword>
<sequence length="216" mass="24404">MKIEISEKKPEHYKEYWPMQYDIFSHFEYTCGVPSVMFLITTLKENGNANACLHAWSTFSGDKGGFFAILPGLMQHTHTYHNILREKEFCINFLRPEYYDACQKTIAENKEEIDELAIAGFTAEPSRLIKAPRIKEAFLSYECTFESACDLSGAGINAMVIGRVRHAAVEETNYIIENICSEGSFMFNIHSPKNPVSGEGEQSAVAKLTLVKPLNE</sequence>
<dbReference type="STRING" id="258515.SAMN05192585_10487"/>
<evidence type="ECO:0000256" key="3">
    <source>
        <dbReference type="ARBA" id="ARBA00022643"/>
    </source>
</evidence>
<dbReference type="SUPFAM" id="SSF50475">
    <property type="entry name" value="FMN-binding split barrel"/>
    <property type="match status" value="1"/>
</dbReference>
<keyword evidence="2" id="KW-0285">Flavoprotein</keyword>
<dbReference type="Pfam" id="PF01613">
    <property type="entry name" value="Flavin_Reduct"/>
    <property type="match status" value="1"/>
</dbReference>
<dbReference type="PANTHER" id="PTHR33798">
    <property type="entry name" value="FLAVOPROTEIN OXYGENASE"/>
    <property type="match status" value="1"/>
</dbReference>
<comment type="similarity">
    <text evidence="4">Belongs to the flavoredoxin family.</text>
</comment>
<accession>A0A1G9VSL1</accession>
<evidence type="ECO:0000313" key="6">
    <source>
        <dbReference type="EMBL" id="SDM75027.1"/>
    </source>
</evidence>
<comment type="cofactor">
    <cofactor evidence="1">
        <name>FMN</name>
        <dbReference type="ChEBI" id="CHEBI:58210"/>
    </cofactor>
</comment>
<feature type="domain" description="Flavin reductase like" evidence="5">
    <location>
        <begin position="31"/>
        <end position="176"/>
    </location>
</feature>
<protein>
    <submittedName>
        <fullName evidence="6">NADH-FMN oxidoreductase RutF, flavin reductase (DIM6/NTAB) family</fullName>
    </submittedName>
</protein>
<proteinExistence type="inferred from homology"/>
<evidence type="ECO:0000313" key="7">
    <source>
        <dbReference type="Proteomes" id="UP000199182"/>
    </source>
</evidence>
<dbReference type="PANTHER" id="PTHR33798:SF5">
    <property type="entry name" value="FLAVIN REDUCTASE LIKE DOMAIN-CONTAINING PROTEIN"/>
    <property type="match status" value="1"/>
</dbReference>
<dbReference type="InterPro" id="IPR002563">
    <property type="entry name" value="Flavin_Rdtase-like_dom"/>
</dbReference>
<dbReference type="GO" id="GO:0016646">
    <property type="term" value="F:oxidoreductase activity, acting on the CH-NH group of donors, NAD or NADP as acceptor"/>
    <property type="evidence" value="ECO:0007669"/>
    <property type="project" value="UniProtKB-ARBA"/>
</dbReference>
<dbReference type="EMBL" id="FNID01000004">
    <property type="protein sequence ID" value="SDM75027.1"/>
    <property type="molecule type" value="Genomic_DNA"/>
</dbReference>
<evidence type="ECO:0000256" key="1">
    <source>
        <dbReference type="ARBA" id="ARBA00001917"/>
    </source>
</evidence>
<dbReference type="SMART" id="SM00903">
    <property type="entry name" value="Flavin_Reduct"/>
    <property type="match status" value="1"/>
</dbReference>
<reference evidence="6 7" key="1">
    <citation type="submission" date="2016-10" db="EMBL/GenBank/DDBJ databases">
        <authorList>
            <person name="de Groot N.N."/>
        </authorList>
    </citation>
    <scope>NUCLEOTIDE SEQUENCE [LARGE SCALE GENOMIC DNA]</scope>
    <source>
        <strain evidence="6 7">CGMCC 1.5012</strain>
    </source>
</reference>